<dbReference type="GeneID" id="92936659"/>
<proteinExistence type="predicted"/>
<dbReference type="AlphaFoldDB" id="Q2L1R6"/>
<evidence type="ECO:0000313" key="3">
    <source>
        <dbReference type="Proteomes" id="UP000001977"/>
    </source>
</evidence>
<evidence type="ECO:0000313" key="2">
    <source>
        <dbReference type="EMBL" id="CAJ47701.1"/>
    </source>
</evidence>
<dbReference type="EMBL" id="AM167904">
    <property type="protein sequence ID" value="CAJ47701.1"/>
    <property type="molecule type" value="Genomic_DNA"/>
</dbReference>
<sequence length="398" mass="44386">MKILLINHYAGRPDLGMEFRPYFLAREWARSGHEVRILASNYSHLRYRQPQSAQEDVDGVTYQWVPTRPYQGNGAARLWNMAQFIGGVYRRGPALAAWRPHMVIASSTYPYDIWPAARIARKAGAVLVHEIHDLWPLTPRLLGDFSAAHPMIASMQWAENYACRNADRIVSILPGTKAYLQQHGMPAQHFVHIPNGIDPEAPQETIKPELREQILDFKARYRSTCIYAGGHAVSNALDVLLEVAARPEMQSTGFILLGAGAEKSALQTRARDMQNILFLDPVPKAEVGSALALADMAYLGWRHSPLYDHGISPNKLFDYMLAGLPVIHATDTPYDLVRDAGCGLSVASNDIAGISQAVQRLQETPEAERQALGAKGRDFVFKHHNYSVLAQRFLEIAT</sequence>
<dbReference type="Pfam" id="PF13692">
    <property type="entry name" value="Glyco_trans_1_4"/>
    <property type="match status" value="1"/>
</dbReference>
<dbReference type="RefSeq" id="WP_012415799.1">
    <property type="nucleotide sequence ID" value="NC_010645.1"/>
</dbReference>
<keyword evidence="3" id="KW-1185">Reference proteome</keyword>
<evidence type="ECO:0000259" key="1">
    <source>
        <dbReference type="Pfam" id="PF13579"/>
    </source>
</evidence>
<dbReference type="KEGG" id="bav:BAV0095"/>
<organism evidence="2 3">
    <name type="scientific">Bordetella avium (strain 197N)</name>
    <dbReference type="NCBI Taxonomy" id="360910"/>
    <lineage>
        <taxon>Bacteria</taxon>
        <taxon>Pseudomonadati</taxon>
        <taxon>Pseudomonadota</taxon>
        <taxon>Betaproteobacteria</taxon>
        <taxon>Burkholderiales</taxon>
        <taxon>Alcaligenaceae</taxon>
        <taxon>Bordetella</taxon>
    </lineage>
</organism>
<dbReference type="Gene3D" id="3.40.50.2000">
    <property type="entry name" value="Glycogen Phosphorylase B"/>
    <property type="match status" value="2"/>
</dbReference>
<dbReference type="OrthoDB" id="9787293at2"/>
<dbReference type="Pfam" id="PF13579">
    <property type="entry name" value="Glyco_trans_4_4"/>
    <property type="match status" value="1"/>
</dbReference>
<dbReference type="GO" id="GO:0016757">
    <property type="term" value="F:glycosyltransferase activity"/>
    <property type="evidence" value="ECO:0007669"/>
    <property type="project" value="UniProtKB-ARBA"/>
</dbReference>
<dbReference type="CAZy" id="GT4">
    <property type="family name" value="Glycosyltransferase Family 4"/>
</dbReference>
<dbReference type="SUPFAM" id="SSF53756">
    <property type="entry name" value="UDP-Glycosyltransferase/glycogen phosphorylase"/>
    <property type="match status" value="1"/>
</dbReference>
<dbReference type="STRING" id="360910.BAV0095"/>
<feature type="domain" description="Glycosyltransferase subfamily 4-like N-terminal" evidence="1">
    <location>
        <begin position="22"/>
        <end position="196"/>
    </location>
</feature>
<dbReference type="eggNOG" id="COG0438">
    <property type="taxonomic scope" value="Bacteria"/>
</dbReference>
<name>Q2L1R6_BORA1</name>
<dbReference type="Proteomes" id="UP000001977">
    <property type="component" value="Chromosome"/>
</dbReference>
<dbReference type="InterPro" id="IPR028098">
    <property type="entry name" value="Glyco_trans_4-like_N"/>
</dbReference>
<reference evidence="2 3" key="1">
    <citation type="journal article" date="2006" name="J. Bacteriol.">
        <title>Comparison of the genome sequence of the poultry pathogen Bordetella avium with those of B. bronchiseptica, B. pertussis, and B. parapertussis reveals extensive diversity in surface structures associated with host interaction.</title>
        <authorList>
            <person name="Sebaihia M."/>
            <person name="Preston A."/>
            <person name="Maskell D.J."/>
            <person name="Kuzmiak H."/>
            <person name="Connell T.D."/>
            <person name="King N.D."/>
            <person name="Orndorff P.E."/>
            <person name="Miyamoto D.M."/>
            <person name="Thomson N.R."/>
            <person name="Harris D."/>
            <person name="Goble A."/>
            <person name="Lord A."/>
            <person name="Murphy L."/>
            <person name="Quail M.A."/>
            <person name="Rutter S."/>
            <person name="Squares R."/>
            <person name="Squares S."/>
            <person name="Woodward J."/>
            <person name="Parkhill J."/>
            <person name="Temple L.M."/>
        </authorList>
    </citation>
    <scope>NUCLEOTIDE SEQUENCE [LARGE SCALE GENOMIC DNA]</scope>
    <source>
        <strain evidence="2 3">197N</strain>
    </source>
</reference>
<dbReference type="HOGENOM" id="CLU_009583_11_2_4"/>
<gene>
    <name evidence="2" type="primary">wlbE</name>
    <name evidence="2" type="synonym">bplE</name>
    <name evidence="2" type="ordered locus">BAV0095</name>
</gene>
<dbReference type="PANTHER" id="PTHR12526:SF622">
    <property type="entry name" value="GLYCOSYLTRANSFERASE (GROUP I)"/>
    <property type="match status" value="1"/>
</dbReference>
<dbReference type="CDD" id="cd03794">
    <property type="entry name" value="GT4_WbuB-like"/>
    <property type="match status" value="1"/>
</dbReference>
<protein>
    <submittedName>
        <fullName evidence="2">Probable glycosyl transferase</fullName>
    </submittedName>
</protein>
<accession>Q2L1R6</accession>
<dbReference type="PANTHER" id="PTHR12526">
    <property type="entry name" value="GLYCOSYLTRANSFERASE"/>
    <property type="match status" value="1"/>
</dbReference>
<keyword evidence="2" id="KW-0808">Transferase</keyword>